<comment type="similarity">
    <text evidence="3">Belongs to the CheD family.</text>
</comment>
<name>A0ABM8B3U0_9BACT</name>
<dbReference type="PANTHER" id="PTHR35147:SF1">
    <property type="entry name" value="CHEMORECEPTOR GLUTAMINE DEAMIDASE CHED-RELATED"/>
    <property type="match status" value="1"/>
</dbReference>
<accession>A0ABM8B3U0</accession>
<dbReference type="Proteomes" id="UP001317742">
    <property type="component" value="Chromosome"/>
</dbReference>
<evidence type="ECO:0000313" key="5">
    <source>
        <dbReference type="Proteomes" id="UP001317742"/>
    </source>
</evidence>
<dbReference type="Pfam" id="PF03975">
    <property type="entry name" value="CheD"/>
    <property type="match status" value="1"/>
</dbReference>
<dbReference type="EC" id="3.5.1.44" evidence="3"/>
<dbReference type="InterPro" id="IPR011324">
    <property type="entry name" value="Cytotoxic_necrot_fac-like_cat"/>
</dbReference>
<gene>
    <name evidence="3" type="primary">cheD</name>
    <name evidence="4" type="ORF">SYK_26550</name>
</gene>
<dbReference type="Gene3D" id="3.30.1330.200">
    <property type="match status" value="1"/>
</dbReference>
<evidence type="ECO:0000256" key="2">
    <source>
        <dbReference type="ARBA" id="ARBA00022801"/>
    </source>
</evidence>
<keyword evidence="2 3" id="KW-0378">Hydrolase</keyword>
<keyword evidence="5" id="KW-1185">Reference proteome</keyword>
<reference evidence="4 5" key="1">
    <citation type="submission" date="2022-08" db="EMBL/GenBank/DDBJ databases">
        <title>Genome Sequence of the sulphate-reducing bacterium, Pseudodesulfovibrio sp. SYK.</title>
        <authorList>
            <person name="Kondo R."/>
            <person name="Kataoka T."/>
        </authorList>
    </citation>
    <scope>NUCLEOTIDE SEQUENCE [LARGE SCALE GENOMIC DNA]</scope>
    <source>
        <strain evidence="4 5">SYK</strain>
    </source>
</reference>
<sequence length="159" mass="17101">MSTIIVGISDMRFSVTPEDVLVTYSLGSCIGISAYDPKARIGGLIHCLLPSPGEAPKGDRDNPFKFVTTGVPVMVRRLVKAGAKQNRLVFKGAGGANIRSQYHIPIGAENAEALRGVLSYNNAQLAAEEFGGTIPRSMFLHIDTGRVLVRSKGIFRDLD</sequence>
<dbReference type="HAMAP" id="MF_01440">
    <property type="entry name" value="CheD"/>
    <property type="match status" value="1"/>
</dbReference>
<dbReference type="InterPro" id="IPR038592">
    <property type="entry name" value="CheD-like_sf"/>
</dbReference>
<dbReference type="CDD" id="cd16352">
    <property type="entry name" value="CheD"/>
    <property type="match status" value="1"/>
</dbReference>
<comment type="function">
    <text evidence="3">Probably deamidates glutamine residues to glutamate on methyl-accepting chemotaxis receptors (MCPs), playing an important role in chemotaxis.</text>
</comment>
<proteinExistence type="inferred from homology"/>
<organism evidence="4 5">
    <name type="scientific">Pseudodesulfovibrio nedwellii</name>
    <dbReference type="NCBI Taxonomy" id="2973072"/>
    <lineage>
        <taxon>Bacteria</taxon>
        <taxon>Pseudomonadati</taxon>
        <taxon>Thermodesulfobacteriota</taxon>
        <taxon>Desulfovibrionia</taxon>
        <taxon>Desulfovibrionales</taxon>
        <taxon>Desulfovibrionaceae</taxon>
    </lineage>
</organism>
<protein>
    <recommendedName>
        <fullName evidence="3">Probable chemoreceptor glutamine deamidase CheD</fullName>
        <ecNumber evidence="3">3.5.1.44</ecNumber>
    </recommendedName>
</protein>
<evidence type="ECO:0000256" key="3">
    <source>
        <dbReference type="HAMAP-Rule" id="MF_01440"/>
    </source>
</evidence>
<dbReference type="SUPFAM" id="SSF64438">
    <property type="entry name" value="CNF1/YfiH-like putative cysteine hydrolases"/>
    <property type="match status" value="1"/>
</dbReference>
<keyword evidence="1 3" id="KW-0145">Chemotaxis</keyword>
<evidence type="ECO:0000313" key="4">
    <source>
        <dbReference type="EMBL" id="BDQ38295.1"/>
    </source>
</evidence>
<dbReference type="EMBL" id="AP026709">
    <property type="protein sequence ID" value="BDQ38295.1"/>
    <property type="molecule type" value="Genomic_DNA"/>
</dbReference>
<comment type="catalytic activity">
    <reaction evidence="3">
        <text>L-glutaminyl-[protein] + H2O = L-glutamyl-[protein] + NH4(+)</text>
        <dbReference type="Rhea" id="RHEA:16441"/>
        <dbReference type="Rhea" id="RHEA-COMP:10207"/>
        <dbReference type="Rhea" id="RHEA-COMP:10208"/>
        <dbReference type="ChEBI" id="CHEBI:15377"/>
        <dbReference type="ChEBI" id="CHEBI:28938"/>
        <dbReference type="ChEBI" id="CHEBI:29973"/>
        <dbReference type="ChEBI" id="CHEBI:30011"/>
        <dbReference type="EC" id="3.5.1.44"/>
    </reaction>
</comment>
<dbReference type="InterPro" id="IPR005659">
    <property type="entry name" value="Chemorcpt_Glu_NH3ase_CheD"/>
</dbReference>
<evidence type="ECO:0000256" key="1">
    <source>
        <dbReference type="ARBA" id="ARBA00022500"/>
    </source>
</evidence>
<dbReference type="RefSeq" id="WP_281760793.1">
    <property type="nucleotide sequence ID" value="NZ_AP026709.1"/>
</dbReference>
<dbReference type="PANTHER" id="PTHR35147">
    <property type="entry name" value="CHEMORECEPTOR GLUTAMINE DEAMIDASE CHED-RELATED"/>
    <property type="match status" value="1"/>
</dbReference>